<evidence type="ECO:0000313" key="1">
    <source>
        <dbReference type="EMBL" id="MFC3896817.1"/>
    </source>
</evidence>
<comment type="caution">
    <text evidence="1">The sequence shown here is derived from an EMBL/GenBank/DDBJ whole genome shotgun (WGS) entry which is preliminary data.</text>
</comment>
<accession>A0ABV8C4D5</accession>
<keyword evidence="2" id="KW-1185">Reference proteome</keyword>
<sequence length="47" mass="5475">MTGRELEFEDRFTTLDRWYPHYLPHWRSSAATAARLTHGPGLTLCGR</sequence>
<organism evidence="1 2">
    <name type="scientific">Lentzea rhizosphaerae</name>
    <dbReference type="NCBI Taxonomy" id="2041025"/>
    <lineage>
        <taxon>Bacteria</taxon>
        <taxon>Bacillati</taxon>
        <taxon>Actinomycetota</taxon>
        <taxon>Actinomycetes</taxon>
        <taxon>Pseudonocardiales</taxon>
        <taxon>Pseudonocardiaceae</taxon>
        <taxon>Lentzea</taxon>
    </lineage>
</organism>
<dbReference type="EMBL" id="JBHRZI010000030">
    <property type="protein sequence ID" value="MFC3896817.1"/>
    <property type="molecule type" value="Genomic_DNA"/>
</dbReference>
<proteinExistence type="predicted"/>
<reference evidence="2" key="1">
    <citation type="journal article" date="2019" name="Int. J. Syst. Evol. Microbiol.">
        <title>The Global Catalogue of Microorganisms (GCM) 10K type strain sequencing project: providing services to taxonomists for standard genome sequencing and annotation.</title>
        <authorList>
            <consortium name="The Broad Institute Genomics Platform"/>
            <consortium name="The Broad Institute Genome Sequencing Center for Infectious Disease"/>
            <person name="Wu L."/>
            <person name="Ma J."/>
        </authorList>
    </citation>
    <scope>NUCLEOTIDE SEQUENCE [LARGE SCALE GENOMIC DNA]</scope>
    <source>
        <strain evidence="2">CGMCC 4.7405</strain>
    </source>
</reference>
<name>A0ABV8C4D5_9PSEU</name>
<dbReference type="Proteomes" id="UP001595690">
    <property type="component" value="Unassembled WGS sequence"/>
</dbReference>
<protein>
    <submittedName>
        <fullName evidence="1">Uncharacterized protein</fullName>
    </submittedName>
</protein>
<gene>
    <name evidence="1" type="ORF">ACFOWZ_35530</name>
</gene>
<evidence type="ECO:0000313" key="2">
    <source>
        <dbReference type="Proteomes" id="UP001595690"/>
    </source>
</evidence>
<dbReference type="RefSeq" id="WP_382378313.1">
    <property type="nucleotide sequence ID" value="NZ_JBHRZI010000030.1"/>
</dbReference>